<feature type="transmembrane region" description="Helical" evidence="1">
    <location>
        <begin position="116"/>
        <end position="134"/>
    </location>
</feature>
<keyword evidence="4" id="KW-1185">Reference proteome</keyword>
<dbReference type="EMBL" id="JQAZ01000001">
    <property type="protein sequence ID" value="KRN34117.1"/>
    <property type="molecule type" value="Genomic_DNA"/>
</dbReference>
<dbReference type="Proteomes" id="UP000051751">
    <property type="component" value="Unassembled WGS sequence"/>
</dbReference>
<dbReference type="STRING" id="81857.IV38_GL000237"/>
<name>A0A0R2FVS0_9LACO</name>
<feature type="transmembrane region" description="Helical" evidence="1">
    <location>
        <begin position="55"/>
        <end position="72"/>
    </location>
</feature>
<dbReference type="GO" id="GO:0005886">
    <property type="term" value="C:plasma membrane"/>
    <property type="evidence" value="ECO:0007669"/>
    <property type="project" value="InterPro"/>
</dbReference>
<reference evidence="4 5" key="1">
    <citation type="journal article" date="2015" name="Genome Announc.">
        <title>Expanding the biotechnology potential of lactobacilli through comparative genomics of 213 strains and associated genera.</title>
        <authorList>
            <person name="Sun Z."/>
            <person name="Harris H.M."/>
            <person name="McCann A."/>
            <person name="Guo C."/>
            <person name="Argimon S."/>
            <person name="Zhang W."/>
            <person name="Yang X."/>
            <person name="Jeffery I.B."/>
            <person name="Cooney J.C."/>
            <person name="Kagawa T.F."/>
            <person name="Liu W."/>
            <person name="Song Y."/>
            <person name="Salvetti E."/>
            <person name="Wrobel A."/>
            <person name="Rasinkangas P."/>
            <person name="Parkhill J."/>
            <person name="Rea M.C."/>
            <person name="O'Sullivan O."/>
            <person name="Ritari J."/>
            <person name="Douillard F.P."/>
            <person name="Paul Ross R."/>
            <person name="Yang R."/>
            <person name="Briner A.E."/>
            <person name="Felis G.E."/>
            <person name="de Vos W.M."/>
            <person name="Barrangou R."/>
            <person name="Klaenhammer T.R."/>
            <person name="Caufield P.W."/>
            <person name="Cui Y."/>
            <person name="Zhang H."/>
            <person name="O'Toole P.W."/>
        </authorList>
    </citation>
    <scope>NUCLEOTIDE SEQUENCE [LARGE SCALE GENOMIC DNA]</scope>
    <source>
        <strain evidence="2 5">ATCC BAA-66</strain>
        <strain evidence="3 4">DSM 13344</strain>
    </source>
</reference>
<dbReference type="AlphaFoldDB" id="A0A0R2FVS0"/>
<gene>
    <name evidence="2" type="ORF">IV38_GL000237</name>
    <name evidence="3" type="ORF">IV40_GL000432</name>
</gene>
<keyword evidence="1" id="KW-0812">Transmembrane</keyword>
<organism evidence="2 5">
    <name type="scientific">Lactobacillus selangorensis</name>
    <dbReference type="NCBI Taxonomy" id="81857"/>
    <lineage>
        <taxon>Bacteria</taxon>
        <taxon>Bacillati</taxon>
        <taxon>Bacillota</taxon>
        <taxon>Bacilli</taxon>
        <taxon>Lactobacillales</taxon>
        <taxon>Lactobacillaceae</taxon>
        <taxon>Lactobacillus</taxon>
    </lineage>
</organism>
<evidence type="ECO:0000313" key="5">
    <source>
        <dbReference type="Proteomes" id="UP000051751"/>
    </source>
</evidence>
<sequence>MDREQLHIGVEGAIIAALAMALEYVPHTVGPSAIEVSLGLVPLTLYALRRGFRPALLSGLIWGILDLVLRGFSTGGVLNPLQGFIEYPIAFAAVGCAGLAMPGLHRAIQAHDHRKMVGYSIWGAFLAVIVKYFFHFLAGAIYWGSYAPKGMNAWLYSLTINGGSAIVGFIMTAVIVVALVVTMPQLFMPKDTQNVAAI</sequence>
<protein>
    <submittedName>
        <fullName evidence="2">Thiamine transporter family protein</fullName>
    </submittedName>
</protein>
<evidence type="ECO:0000313" key="2">
    <source>
        <dbReference type="EMBL" id="KRN29354.1"/>
    </source>
</evidence>
<dbReference type="InterPro" id="IPR012651">
    <property type="entry name" value="Thia_Transptr_ThiT"/>
</dbReference>
<accession>A0A0R2FVS0</accession>
<dbReference type="Proteomes" id="UP000051645">
    <property type="component" value="Unassembled WGS sequence"/>
</dbReference>
<comment type="caution">
    <text evidence="2">The sequence shown here is derived from an EMBL/GenBank/DDBJ whole genome shotgun (WGS) entry which is preliminary data.</text>
</comment>
<evidence type="ECO:0000313" key="3">
    <source>
        <dbReference type="EMBL" id="KRN34117.1"/>
    </source>
</evidence>
<dbReference type="RefSeq" id="WP_057768710.1">
    <property type="nucleotide sequence ID" value="NZ_JQAT01000001.1"/>
</dbReference>
<proteinExistence type="predicted"/>
<dbReference type="EMBL" id="JQAT01000001">
    <property type="protein sequence ID" value="KRN29354.1"/>
    <property type="molecule type" value="Genomic_DNA"/>
</dbReference>
<dbReference type="GO" id="GO:0015234">
    <property type="term" value="F:thiamine transmembrane transporter activity"/>
    <property type="evidence" value="ECO:0007669"/>
    <property type="project" value="InterPro"/>
</dbReference>
<keyword evidence="1" id="KW-1133">Transmembrane helix</keyword>
<dbReference type="Gene3D" id="1.10.1760.20">
    <property type="match status" value="1"/>
</dbReference>
<dbReference type="NCBIfam" id="TIGR02357">
    <property type="entry name" value="ECF_ThiT_YuaJ"/>
    <property type="match status" value="1"/>
</dbReference>
<dbReference type="PATRIC" id="fig|81857.3.peg.243"/>
<dbReference type="OrthoDB" id="9795813at2"/>
<feature type="transmembrane region" description="Helical" evidence="1">
    <location>
        <begin position="84"/>
        <end position="104"/>
    </location>
</feature>
<dbReference type="Pfam" id="PF09515">
    <property type="entry name" value="Thia_YuaJ"/>
    <property type="match status" value="1"/>
</dbReference>
<evidence type="ECO:0000313" key="4">
    <source>
        <dbReference type="Proteomes" id="UP000051645"/>
    </source>
</evidence>
<keyword evidence="1" id="KW-0472">Membrane</keyword>
<evidence type="ECO:0000256" key="1">
    <source>
        <dbReference type="SAM" id="Phobius"/>
    </source>
</evidence>
<feature type="transmembrane region" description="Helical" evidence="1">
    <location>
        <begin position="154"/>
        <end position="181"/>
    </location>
</feature>